<proteinExistence type="predicted"/>
<protein>
    <recommendedName>
        <fullName evidence="4">BTB domain-containing protein</fullName>
    </recommendedName>
</protein>
<accession>S3DB40</accession>
<gene>
    <name evidence="2" type="ORF">GLAREA_10655</name>
</gene>
<dbReference type="eggNOG" id="ENOG502RS27">
    <property type="taxonomic scope" value="Eukaryota"/>
</dbReference>
<dbReference type="GeneID" id="19469701"/>
<feature type="region of interest" description="Disordered" evidence="1">
    <location>
        <begin position="48"/>
        <end position="78"/>
    </location>
</feature>
<dbReference type="OrthoDB" id="5275938at2759"/>
<dbReference type="HOGENOM" id="CLU_642585_0_0_1"/>
<dbReference type="AlphaFoldDB" id="S3DB40"/>
<evidence type="ECO:0008006" key="4">
    <source>
        <dbReference type="Google" id="ProtNLM"/>
    </source>
</evidence>
<keyword evidence="3" id="KW-1185">Reference proteome</keyword>
<evidence type="ECO:0000313" key="2">
    <source>
        <dbReference type="EMBL" id="EPE34960.1"/>
    </source>
</evidence>
<feature type="compositionally biased region" description="Polar residues" evidence="1">
    <location>
        <begin position="60"/>
        <end position="78"/>
    </location>
</feature>
<name>S3DB40_GLAL2</name>
<dbReference type="EMBL" id="KE145355">
    <property type="protein sequence ID" value="EPE34960.1"/>
    <property type="molecule type" value="Genomic_DNA"/>
</dbReference>
<dbReference type="OMA" id="GWAQCHY"/>
<reference evidence="2 3" key="1">
    <citation type="journal article" date="2013" name="BMC Genomics">
        <title>Genomics-driven discovery of the pneumocandin biosynthetic gene cluster in the fungus Glarea lozoyensis.</title>
        <authorList>
            <person name="Chen L."/>
            <person name="Yue Q."/>
            <person name="Zhang X."/>
            <person name="Xiang M."/>
            <person name="Wang C."/>
            <person name="Li S."/>
            <person name="Che Y."/>
            <person name="Ortiz-Lopez F.J."/>
            <person name="Bills G.F."/>
            <person name="Liu X."/>
            <person name="An Z."/>
        </authorList>
    </citation>
    <scope>NUCLEOTIDE SEQUENCE [LARGE SCALE GENOMIC DNA]</scope>
    <source>
        <strain evidence="3">ATCC 20868 / MF5171</strain>
    </source>
</reference>
<dbReference type="RefSeq" id="XP_008077947.1">
    <property type="nucleotide sequence ID" value="XM_008079756.1"/>
</dbReference>
<evidence type="ECO:0000313" key="3">
    <source>
        <dbReference type="Proteomes" id="UP000016922"/>
    </source>
</evidence>
<evidence type="ECO:0000256" key="1">
    <source>
        <dbReference type="SAM" id="MobiDB-lite"/>
    </source>
</evidence>
<dbReference type="Proteomes" id="UP000016922">
    <property type="component" value="Unassembled WGS sequence"/>
</dbReference>
<dbReference type="KEGG" id="glz:GLAREA_10655"/>
<organism evidence="2 3">
    <name type="scientific">Glarea lozoyensis (strain ATCC 20868 / MF5171)</name>
    <dbReference type="NCBI Taxonomy" id="1116229"/>
    <lineage>
        <taxon>Eukaryota</taxon>
        <taxon>Fungi</taxon>
        <taxon>Dikarya</taxon>
        <taxon>Ascomycota</taxon>
        <taxon>Pezizomycotina</taxon>
        <taxon>Leotiomycetes</taxon>
        <taxon>Helotiales</taxon>
        <taxon>Helotiaceae</taxon>
        <taxon>Glarea</taxon>
    </lineage>
</organism>
<sequence>MAPFINMSSSFDTLASYVTDDELQSEELLNRVTNSESNEFLQEMRQPAMKVAENSRTKKSTGTPLKQTKPSPFSLSTSEDFTFPESNMSIRVTGPNGTVIHGRVCSQVMSLFSPVWRQLVQNISDNYSKTQRNLRVGNELFQLDDAVNHHEGGCLDFTADNHVALQILLNIAHLNTRAVARRELEYKDLLNMAELIHKYDCLSRVEIFHKGWLAGQEFQAYRDGMENWLFIAWVFGRRQVFEDLAEKLVMEISISCLGTPVTATGSPLKGSFPDGIIESILQVRLYTIQRLLDIWYGYIGELLKGDSILCKHGEAMCDNLAHGSLSKAMSNFDLYPVKIASEISISINELRENLVTIRVNVLPSHSLLFDHSKCHWVQIEKMIEVVILDTPNPTLEVHRQQMNGALIALTGTDAEYFEEEEQDEFEY</sequence>